<dbReference type="EMBL" id="JACCKB010000435">
    <property type="protein sequence ID" value="NYZ70353.1"/>
    <property type="molecule type" value="Genomic_DNA"/>
</dbReference>
<feature type="domain" description="Helicase C-terminal" evidence="1">
    <location>
        <begin position="34"/>
        <end position="186"/>
    </location>
</feature>
<evidence type="ECO:0000313" key="2">
    <source>
        <dbReference type="EMBL" id="NYZ70353.1"/>
    </source>
</evidence>
<protein>
    <recommendedName>
        <fullName evidence="1">Helicase C-terminal domain-containing protein</fullName>
    </recommendedName>
</protein>
<proteinExistence type="predicted"/>
<comment type="caution">
    <text evidence="2">The sequence shown here is derived from an EMBL/GenBank/DDBJ whole genome shotgun (WGS) entry which is preliminary data.</text>
</comment>
<dbReference type="InterPro" id="IPR027417">
    <property type="entry name" value="P-loop_NTPase"/>
</dbReference>
<keyword evidence="3" id="KW-1185">Reference proteome</keyword>
<dbReference type="PANTHER" id="PTHR47396">
    <property type="entry name" value="TYPE I RESTRICTION ENZYME ECOKI R PROTEIN"/>
    <property type="match status" value="1"/>
</dbReference>
<dbReference type="PANTHER" id="PTHR47396:SF1">
    <property type="entry name" value="ATP-DEPENDENT HELICASE IRC3-RELATED"/>
    <property type="match status" value="1"/>
</dbReference>
<organism evidence="2 3">
    <name type="scientific">Spartinivicinus marinus</name>
    <dbReference type="NCBI Taxonomy" id="2994442"/>
    <lineage>
        <taxon>Bacteria</taxon>
        <taxon>Pseudomonadati</taxon>
        <taxon>Pseudomonadota</taxon>
        <taxon>Gammaproteobacteria</taxon>
        <taxon>Oceanospirillales</taxon>
        <taxon>Zooshikellaceae</taxon>
        <taxon>Spartinivicinus</taxon>
    </lineage>
</organism>
<feature type="non-terminal residue" evidence="2">
    <location>
        <position position="1"/>
    </location>
</feature>
<evidence type="ECO:0000313" key="3">
    <source>
        <dbReference type="Proteomes" id="UP000569732"/>
    </source>
</evidence>
<dbReference type="Pfam" id="PF00271">
    <property type="entry name" value="Helicase_C"/>
    <property type="match status" value="1"/>
</dbReference>
<dbReference type="InterPro" id="IPR050742">
    <property type="entry name" value="Helicase_Restrict-Modif_Enz"/>
</dbReference>
<dbReference type="Proteomes" id="UP000569732">
    <property type="component" value="Unassembled WGS sequence"/>
</dbReference>
<dbReference type="SMART" id="SM00490">
    <property type="entry name" value="HELICc"/>
    <property type="match status" value="1"/>
</dbReference>
<evidence type="ECO:0000259" key="1">
    <source>
        <dbReference type="PROSITE" id="PS51194"/>
    </source>
</evidence>
<dbReference type="PROSITE" id="PS51194">
    <property type="entry name" value="HELICASE_CTER"/>
    <property type="match status" value="1"/>
</dbReference>
<dbReference type="RefSeq" id="WP_255491139.1">
    <property type="nucleotide sequence ID" value="NZ_JACCKB010000435.1"/>
</dbReference>
<sequence length="186" mass="20557">GNEIKSLDLSNNPMLENLQLTWNKLKLLDVSHNPKLRILLAAQNELGADRQSWLIFGVSVNHCLEIEDKLKRRGIQCGTIHGKTPLSARIQLIQSYTSGNLRCLISQGVLTTGFDAPRTDLLVLLRSTKSPGLYMQIMGRGLRISPATGKTNCLVLDYGGNIERHGPIDQVTVQNITKKGKGCQQE</sequence>
<name>A0A853IAK5_9GAMM</name>
<dbReference type="SUPFAM" id="SSF52540">
    <property type="entry name" value="P-loop containing nucleoside triphosphate hydrolases"/>
    <property type="match status" value="1"/>
</dbReference>
<gene>
    <name evidence="2" type="ORF">H0A36_30540</name>
</gene>
<dbReference type="AlphaFoldDB" id="A0A853IAK5"/>
<dbReference type="GO" id="GO:0005829">
    <property type="term" value="C:cytosol"/>
    <property type="evidence" value="ECO:0007669"/>
    <property type="project" value="TreeGrafter"/>
</dbReference>
<dbReference type="Gene3D" id="3.40.50.300">
    <property type="entry name" value="P-loop containing nucleotide triphosphate hydrolases"/>
    <property type="match status" value="1"/>
</dbReference>
<reference evidence="2 3" key="1">
    <citation type="submission" date="2020-07" db="EMBL/GenBank/DDBJ databases">
        <title>Endozoicomonas sp. nov., isolated from sediment.</title>
        <authorList>
            <person name="Gu T."/>
        </authorList>
    </citation>
    <scope>NUCLEOTIDE SEQUENCE [LARGE SCALE GENOMIC DNA]</scope>
    <source>
        <strain evidence="2 3">SM1973</strain>
    </source>
</reference>
<accession>A0A853IAK5</accession>
<dbReference type="InterPro" id="IPR001650">
    <property type="entry name" value="Helicase_C-like"/>
</dbReference>